<dbReference type="Proteomes" id="UP000001699">
    <property type="component" value="Unassembled WGS sequence"/>
</dbReference>
<reference evidence="8 9" key="1">
    <citation type="journal article" date="2008" name="PLoS Genet.">
        <title>Genomic islands in the pathogenic filamentous fungus Aspergillus fumigatus.</title>
        <authorList>
            <person name="Fedorova N.D."/>
            <person name="Khaldi N."/>
            <person name="Joardar V.S."/>
            <person name="Maiti R."/>
            <person name="Amedeo P."/>
            <person name="Anderson M.J."/>
            <person name="Crabtree J."/>
            <person name="Silva J.C."/>
            <person name="Badger J.H."/>
            <person name="Albarraq A."/>
            <person name="Angiuoli S."/>
            <person name="Bussey H."/>
            <person name="Bowyer P."/>
            <person name="Cotty P.J."/>
            <person name="Dyer P.S."/>
            <person name="Egan A."/>
            <person name="Galens K."/>
            <person name="Fraser-Liggett C.M."/>
            <person name="Haas B.J."/>
            <person name="Inman J.M."/>
            <person name="Kent R."/>
            <person name="Lemieux S."/>
            <person name="Malavazi I."/>
            <person name="Orvis J."/>
            <person name="Roemer T."/>
            <person name="Ronning C.M."/>
            <person name="Sundaram J.P."/>
            <person name="Sutton G."/>
            <person name="Turner G."/>
            <person name="Venter J.C."/>
            <person name="White O.R."/>
            <person name="Whitty B.R."/>
            <person name="Youngman P."/>
            <person name="Wolfe K.H."/>
            <person name="Goldman G.H."/>
            <person name="Wortman J.R."/>
            <person name="Jiang B."/>
            <person name="Denning D.W."/>
            <person name="Nierman W.C."/>
        </authorList>
    </citation>
    <scope>NUCLEOTIDE SEQUENCE [LARGE SCALE GENOMIC DNA]</scope>
    <source>
        <strain evidence="9">CBS 144.89 / FGSC A1163 / CEA10</strain>
    </source>
</reference>
<dbReference type="InterPro" id="IPR000387">
    <property type="entry name" value="Tyr_Pase_dom"/>
</dbReference>
<evidence type="ECO:0000313" key="8">
    <source>
        <dbReference type="EMBL" id="EDP53940.1"/>
    </source>
</evidence>
<dbReference type="PhylomeDB" id="B0XU86"/>
<feature type="domain" description="Tyrosine-protein phosphatase" evidence="6">
    <location>
        <begin position="389"/>
        <end position="583"/>
    </location>
</feature>
<feature type="domain" description="Tyrosine specific protein phosphatases" evidence="7">
    <location>
        <begin position="503"/>
        <end position="558"/>
    </location>
</feature>
<dbReference type="GO" id="GO:0043409">
    <property type="term" value="P:negative regulation of MAPK cascade"/>
    <property type="evidence" value="ECO:0007669"/>
    <property type="project" value="TreeGrafter"/>
</dbReference>
<dbReference type="SMART" id="SM00195">
    <property type="entry name" value="DSPc"/>
    <property type="match status" value="1"/>
</dbReference>
<feature type="compositionally biased region" description="Polar residues" evidence="5">
    <location>
        <begin position="638"/>
        <end position="655"/>
    </location>
</feature>
<feature type="region of interest" description="Disordered" evidence="5">
    <location>
        <begin position="319"/>
        <end position="345"/>
    </location>
</feature>
<dbReference type="GO" id="GO:0008330">
    <property type="term" value="F:protein tyrosine/threonine phosphatase activity"/>
    <property type="evidence" value="ECO:0007669"/>
    <property type="project" value="TreeGrafter"/>
</dbReference>
<feature type="compositionally biased region" description="Low complexity" evidence="5">
    <location>
        <begin position="160"/>
        <end position="173"/>
    </location>
</feature>
<evidence type="ECO:0000259" key="7">
    <source>
        <dbReference type="PROSITE" id="PS50056"/>
    </source>
</evidence>
<feature type="region of interest" description="Disordered" evidence="5">
    <location>
        <begin position="588"/>
        <end position="683"/>
    </location>
</feature>
<evidence type="ECO:0000256" key="2">
    <source>
        <dbReference type="ARBA" id="ARBA00013064"/>
    </source>
</evidence>
<dbReference type="EMBL" id="DS499595">
    <property type="protein sequence ID" value="EDP53940.1"/>
    <property type="molecule type" value="Genomic_DNA"/>
</dbReference>
<dbReference type="AlphaFoldDB" id="B0XU86"/>
<dbReference type="SUPFAM" id="SSF52799">
    <property type="entry name" value="(Phosphotyrosine protein) phosphatases II"/>
    <property type="match status" value="1"/>
</dbReference>
<feature type="compositionally biased region" description="Polar residues" evidence="5">
    <location>
        <begin position="186"/>
        <end position="203"/>
    </location>
</feature>
<feature type="compositionally biased region" description="Low complexity" evidence="5">
    <location>
        <begin position="618"/>
        <end position="632"/>
    </location>
</feature>
<feature type="compositionally biased region" description="Low complexity" evidence="5">
    <location>
        <begin position="130"/>
        <end position="153"/>
    </location>
</feature>
<gene>
    <name evidence="8" type="ORF">AFUB_019860</name>
</gene>
<dbReference type="PANTHER" id="PTHR10159:SF519">
    <property type="entry name" value="DUAL SPECIFICITY PROTEIN PHOSPHATASE MPK3"/>
    <property type="match status" value="1"/>
</dbReference>
<dbReference type="PROSITE" id="PS50054">
    <property type="entry name" value="TYR_PHOSPHATASE_DUAL"/>
    <property type="match status" value="1"/>
</dbReference>
<keyword evidence="9" id="KW-1185">Reference proteome</keyword>
<organism evidence="8 9">
    <name type="scientific">Aspergillus fumigatus (strain CBS 144.89 / FGSC A1163 / CEA10)</name>
    <name type="common">Neosartorya fumigata</name>
    <dbReference type="NCBI Taxonomy" id="451804"/>
    <lineage>
        <taxon>Eukaryota</taxon>
        <taxon>Fungi</taxon>
        <taxon>Dikarya</taxon>
        <taxon>Ascomycota</taxon>
        <taxon>Pezizomycotina</taxon>
        <taxon>Eurotiomycetes</taxon>
        <taxon>Eurotiomycetidae</taxon>
        <taxon>Eurotiales</taxon>
        <taxon>Aspergillaceae</taxon>
        <taxon>Aspergillus</taxon>
        <taxon>Aspergillus subgen. Fumigati</taxon>
    </lineage>
</organism>
<dbReference type="InterPro" id="IPR000340">
    <property type="entry name" value="Dual-sp_phosphatase_cat-dom"/>
</dbReference>
<comment type="similarity">
    <text evidence="1">Belongs to the protein-tyrosine phosphatase family. Non-receptor class dual specificity subfamily.</text>
</comment>
<dbReference type="CDD" id="cd14521">
    <property type="entry name" value="DSP_fungal_SDP1-like"/>
    <property type="match status" value="1"/>
</dbReference>
<dbReference type="PROSITE" id="PS00383">
    <property type="entry name" value="TYR_PHOSPHATASE_1"/>
    <property type="match status" value="1"/>
</dbReference>
<sequence length="776" mass="83997">MEVGKMDADRSSSKRSFAQVASATLLSFQLSGCNQCTSVFAPAPRESCDPESVSPFKRRSTSRPWSIMPVQTSPPSLPDSFPSLMSVFGGISPKFAEGGEHSAALKPLRVPPHVTINTSRRPLPFRHRTSISSVTSGSTDSSPTTTISTFDSPVAADTTPSSSPESPSAMPLSFPKFMPPSRNIEHQSLSGEPSTMSKPSQDVISRARPDSPGRRARNLKNLSLRMPPPSQSSRPAIATASVVETASQRNLSAPPSPAHIPPKSSRRKPANLTIQTPGLDRSFSSNVMEMVPPTPGGLHSLRHTESSPSLTSVFSPSFGPKGGMQLPRPVTHHGSRRPSGASEHNFSPIQSAVEEGSPVGGVLHELEEEEDHLDSRESTRQNERGYPNGPVQIYDSGVYLYLEPTMQEAAQFDVVVNVAKEVANPFANAQGDNGTVMSAWRSASAGANRSSTAEPPTAVSEVSFKSAFEYLPSETESPVTPCSDSSRPEYIHVGWDHNSEILDDLLPLCQLIDSRVSQGKKVLIHCQLGASRSASLVIAYGLYKNRHLDFNSMYEIVKGRSRWVGPNMSLIYQLTDFRSRLQQLSGTSKPAPEEWFVNGPRRGSEPQSSRSERTTEASLTPPSSSSCNSGYSRIATPASWSQTSSGTLSVPSTERATPPSVSPWRIPKSLSHKRSLSPRPLPLRQRFETAQTAAKDVGTRSLAPADAIEKDTVEDPLNLFSPRTSQFLAPSLAPPFPDGLEDRLPGGPHFRTETADPRSPPPGNERLIMRNIDEFL</sequence>
<evidence type="ECO:0000256" key="4">
    <source>
        <dbReference type="ARBA" id="ARBA00022912"/>
    </source>
</evidence>
<dbReference type="PROSITE" id="PS50056">
    <property type="entry name" value="TYR_PHOSPHATASE_2"/>
    <property type="match status" value="1"/>
</dbReference>
<dbReference type="InterPro" id="IPR029021">
    <property type="entry name" value="Prot-tyrosine_phosphatase-like"/>
</dbReference>
<evidence type="ECO:0000259" key="6">
    <source>
        <dbReference type="PROSITE" id="PS50054"/>
    </source>
</evidence>
<feature type="region of interest" description="Disordered" evidence="5">
    <location>
        <begin position="726"/>
        <end position="766"/>
    </location>
</feature>
<feature type="region of interest" description="Disordered" evidence="5">
    <location>
        <begin position="115"/>
        <end position="271"/>
    </location>
</feature>
<accession>B0XU86</accession>
<feature type="compositionally biased region" description="Polar residues" evidence="5">
    <location>
        <begin position="242"/>
        <end position="253"/>
    </location>
</feature>
<keyword evidence="3" id="KW-0378">Hydrolase</keyword>
<feature type="compositionally biased region" description="Basic and acidic residues" evidence="5">
    <location>
        <begin position="373"/>
        <end position="383"/>
    </location>
</feature>
<feature type="compositionally biased region" description="Basic and acidic residues" evidence="5">
    <location>
        <begin position="740"/>
        <end position="756"/>
    </location>
</feature>
<proteinExistence type="inferred from homology"/>
<dbReference type="GO" id="GO:0033550">
    <property type="term" value="F:MAP kinase tyrosine phosphatase activity"/>
    <property type="evidence" value="ECO:0007669"/>
    <property type="project" value="TreeGrafter"/>
</dbReference>
<dbReference type="GO" id="GO:0005829">
    <property type="term" value="C:cytosol"/>
    <property type="evidence" value="ECO:0007669"/>
    <property type="project" value="TreeGrafter"/>
</dbReference>
<dbReference type="Gene3D" id="3.90.190.10">
    <property type="entry name" value="Protein tyrosine phosphatase superfamily"/>
    <property type="match status" value="1"/>
</dbReference>
<evidence type="ECO:0000256" key="5">
    <source>
        <dbReference type="SAM" id="MobiDB-lite"/>
    </source>
</evidence>
<evidence type="ECO:0000313" key="9">
    <source>
        <dbReference type="Proteomes" id="UP000001699"/>
    </source>
</evidence>
<dbReference type="GO" id="GO:0005634">
    <property type="term" value="C:nucleus"/>
    <property type="evidence" value="ECO:0007669"/>
    <property type="project" value="TreeGrafter"/>
</dbReference>
<dbReference type="Pfam" id="PF00782">
    <property type="entry name" value="DSPc"/>
    <property type="match status" value="1"/>
</dbReference>
<evidence type="ECO:0000256" key="1">
    <source>
        <dbReference type="ARBA" id="ARBA00008601"/>
    </source>
</evidence>
<dbReference type="PANTHER" id="PTHR10159">
    <property type="entry name" value="DUAL SPECIFICITY PROTEIN PHOSPHATASE"/>
    <property type="match status" value="1"/>
</dbReference>
<dbReference type="InterPro" id="IPR020422">
    <property type="entry name" value="TYR_PHOSPHATASE_DUAL_dom"/>
</dbReference>
<keyword evidence="4" id="KW-0904">Protein phosphatase</keyword>
<dbReference type="OrthoDB" id="426001at2759"/>
<dbReference type="GO" id="GO:0017017">
    <property type="term" value="F:MAP kinase tyrosine/serine/threonine phosphatase activity"/>
    <property type="evidence" value="ECO:0007669"/>
    <property type="project" value="TreeGrafter"/>
</dbReference>
<dbReference type="HOGENOM" id="CLU_018624_0_0_1"/>
<feature type="region of interest" description="Disordered" evidence="5">
    <location>
        <begin position="368"/>
        <end position="389"/>
    </location>
</feature>
<dbReference type="InterPro" id="IPR016130">
    <property type="entry name" value="Tyr_Pase_AS"/>
</dbReference>
<dbReference type="EC" id="3.1.3.48" evidence="2"/>
<protein>
    <recommendedName>
        <fullName evidence="2">protein-tyrosine-phosphatase</fullName>
        <ecNumber evidence="2">3.1.3.48</ecNumber>
    </recommendedName>
</protein>
<name>B0XU86_ASPFC</name>
<evidence type="ECO:0000256" key="3">
    <source>
        <dbReference type="ARBA" id="ARBA00022801"/>
    </source>
</evidence>